<organism evidence="2 3">
    <name type="scientific">Brassica cretica</name>
    <name type="common">Mustard</name>
    <dbReference type="NCBI Taxonomy" id="69181"/>
    <lineage>
        <taxon>Eukaryota</taxon>
        <taxon>Viridiplantae</taxon>
        <taxon>Streptophyta</taxon>
        <taxon>Embryophyta</taxon>
        <taxon>Tracheophyta</taxon>
        <taxon>Spermatophyta</taxon>
        <taxon>Magnoliopsida</taxon>
        <taxon>eudicotyledons</taxon>
        <taxon>Gunneridae</taxon>
        <taxon>Pentapetalae</taxon>
        <taxon>rosids</taxon>
        <taxon>malvids</taxon>
        <taxon>Brassicales</taxon>
        <taxon>Brassicaceae</taxon>
        <taxon>Brassiceae</taxon>
        <taxon>Brassica</taxon>
    </lineage>
</organism>
<keyword evidence="1" id="KW-1133">Transmembrane helix</keyword>
<dbReference type="Proteomes" id="UP000266723">
    <property type="component" value="Unassembled WGS sequence"/>
</dbReference>
<evidence type="ECO:0000313" key="3">
    <source>
        <dbReference type="Proteomes" id="UP000266723"/>
    </source>
</evidence>
<accession>A0ABQ7BAG1</accession>
<dbReference type="PANTHER" id="PTHR31099">
    <property type="entry name" value="OS06G0165300 PROTEIN"/>
    <property type="match status" value="1"/>
</dbReference>
<name>A0ABQ7BAG1_BRACR</name>
<gene>
    <name evidence="2" type="ORF">DY000_02039903</name>
</gene>
<keyword evidence="3" id="KW-1185">Reference proteome</keyword>
<evidence type="ECO:0000256" key="1">
    <source>
        <dbReference type="SAM" id="Phobius"/>
    </source>
</evidence>
<dbReference type="EMBL" id="QGKV02001507">
    <property type="protein sequence ID" value="KAF3529233.1"/>
    <property type="molecule type" value="Genomic_DNA"/>
</dbReference>
<keyword evidence="1" id="KW-0812">Transmembrane</keyword>
<reference evidence="2 3" key="1">
    <citation type="journal article" date="2020" name="BMC Genomics">
        <title>Intraspecific diversification of the crop wild relative Brassica cretica Lam. using demographic model selection.</title>
        <authorList>
            <person name="Kioukis A."/>
            <person name="Michalopoulou V.A."/>
            <person name="Briers L."/>
            <person name="Pirintsos S."/>
            <person name="Studholme D.J."/>
            <person name="Pavlidis P."/>
            <person name="Sarris P.F."/>
        </authorList>
    </citation>
    <scope>NUCLEOTIDE SEQUENCE [LARGE SCALE GENOMIC DNA]</scope>
    <source>
        <strain evidence="3">cv. PFS-1207/04</strain>
    </source>
</reference>
<protein>
    <submittedName>
        <fullName evidence="2">Uncharacterized protein</fullName>
    </submittedName>
</protein>
<keyword evidence="1" id="KW-0472">Membrane</keyword>
<sequence>MILRKSHSTTNIQGPLLGTRRPMDADLCPIFDEEDDHLDDDLGPTFDEKALSVTSIIMENQLYFDPGTTPTPLSADIEEHYEKLDLIDSLPEMFVKISSEDVKRFGFDKVKEFRVSNSIFENMINSFQVFELDKLSDQKRFQNGNNIHSDLVLSFDQFLKHSKGFDHLEKLKRVLHVQGKETLISYLNKYMSCTYDPSILVSALIVQDKHVQSPRSVRNISIEPFLFLGVVSSKQTSLFRWTCASYQETDRNPSFVGLVRHIKQQPKSGVSPGTWAFPPFRANPVDGFPSKSCPNGLATIRSFCRVPELVEFHLPEAGEVAGSPPEGYFTCYEAYLIQCHQWFPIPEVIVRLFDRFKLSISQINPCGLQHIVGILVLSYELGMTLDVDHLEAMLKPWGNSAIVQLRPRPNMTIITEFVSNNHDWKEHFFFVRVNDASVEANDIPIFRTRRGRKGIPDRVSASFDFDDVRSYVLVLHFADTNPLPPNLEVLRIARDLLRGGPSFWPMFTPKRVRRAIALHHSRFQPDLPVEEGSESSMDGFVMCEVRARTEKSRSRKDKHVIIDDDVADGQCFLGNILRNYLNSEAGGSGGEQINLDGLLDFDFPPAEGGSSEVPKFTKTSRMALLMMNRALDASNQEACKAQFRAEMADKEIARLKDELECSFRRERGSAEMEVRRAYRRGKRERCLKLCKTVVTGSRASLGSLRGVIRFPDMERIWLQWDLILVSPDMVEAETGAPDETVEVNQTTAPLDVNDYSIGRSMTGKFSRKQLCGEPCAENFAVNGRVAAGLVKVAEDILVLIWISGPCVARRLALLQSGVYGVVTFPTLSAFAASASSLFHGQFFLFVPEDGFFFFDHRVVELGNVSSRTAPCATWVYVCVFVYELELTARIPIDAFDLSFLFIFLDRGKISRSDFVEILSRRFSPVRCRTGPKESRNQVFFLWIWVVPCGRTVLVLAVRVSTCLARKLMTLSCSVDFFSKVENIFSTSSNAVVFALALITVTFVAGVFSTLSLAALPSRFYWLLRSPVDMFDRALVAES</sequence>
<feature type="transmembrane region" description="Helical" evidence="1">
    <location>
        <begin position="939"/>
        <end position="959"/>
    </location>
</feature>
<proteinExistence type="predicted"/>
<comment type="caution">
    <text evidence="2">The sequence shown here is derived from an EMBL/GenBank/DDBJ whole genome shotgun (WGS) entry which is preliminary data.</text>
</comment>
<evidence type="ECO:0000313" key="2">
    <source>
        <dbReference type="EMBL" id="KAF3529233.1"/>
    </source>
</evidence>
<dbReference type="PANTHER" id="PTHR31099:SF37">
    <property type="entry name" value="MYOSIN HEAVY CHAIN-LIKE PROTEIN"/>
    <property type="match status" value="1"/>
</dbReference>
<feature type="transmembrane region" description="Helical" evidence="1">
    <location>
        <begin position="991"/>
        <end position="1015"/>
    </location>
</feature>